<dbReference type="InterPro" id="IPR020205">
    <property type="entry name" value="Uncharacterised_YwnF_TM"/>
</dbReference>
<protein>
    <submittedName>
        <fullName evidence="2">Uncharacterized protein</fullName>
    </submittedName>
</protein>
<dbReference type="RefSeq" id="WP_132002365.1">
    <property type="nucleotide sequence ID" value="NZ_JABUHM010000001.1"/>
</dbReference>
<evidence type="ECO:0000256" key="1">
    <source>
        <dbReference type="SAM" id="Phobius"/>
    </source>
</evidence>
<keyword evidence="1" id="KW-1133">Transmembrane helix</keyword>
<sequence>MNLFMNQMPSNIKREIEQLQKILSPLMKKISKYAFWTMPLMGISIMNLGYLLFFGQVTRESIPAVLIFAVIGALGFALFKEVKLQQKELQKLSSLYIIERINKSEIATDYHKKEYISLIREQPESKAMSHFINFLMEEDQRKQMLQ</sequence>
<keyword evidence="3" id="KW-1185">Reference proteome</keyword>
<dbReference type="Proteomes" id="UP000295689">
    <property type="component" value="Unassembled WGS sequence"/>
</dbReference>
<dbReference type="EMBL" id="SLVV01000002">
    <property type="protein sequence ID" value="TCN27451.1"/>
    <property type="molecule type" value="Genomic_DNA"/>
</dbReference>
<name>A0A4R2BJX4_9BACI</name>
<proteinExistence type="predicted"/>
<keyword evidence="1" id="KW-0472">Membrane</keyword>
<evidence type="ECO:0000313" key="2">
    <source>
        <dbReference type="EMBL" id="TCN27451.1"/>
    </source>
</evidence>
<organism evidence="2 3">
    <name type="scientific">Mesobacillus foraminis</name>
    <dbReference type="NCBI Taxonomy" id="279826"/>
    <lineage>
        <taxon>Bacteria</taxon>
        <taxon>Bacillati</taxon>
        <taxon>Bacillota</taxon>
        <taxon>Bacilli</taxon>
        <taxon>Bacillales</taxon>
        <taxon>Bacillaceae</taxon>
        <taxon>Mesobacillus</taxon>
    </lineage>
</organism>
<reference evidence="2 3" key="1">
    <citation type="journal article" date="2015" name="Stand. Genomic Sci.">
        <title>Genomic Encyclopedia of Bacterial and Archaeal Type Strains, Phase III: the genomes of soil and plant-associated and newly described type strains.</title>
        <authorList>
            <person name="Whitman W.B."/>
            <person name="Woyke T."/>
            <person name="Klenk H.P."/>
            <person name="Zhou Y."/>
            <person name="Lilburn T.G."/>
            <person name="Beck B.J."/>
            <person name="De Vos P."/>
            <person name="Vandamme P."/>
            <person name="Eisen J.A."/>
            <person name="Garrity G."/>
            <person name="Hugenholtz P."/>
            <person name="Kyrpides N.C."/>
        </authorList>
    </citation>
    <scope>NUCLEOTIDE SEQUENCE [LARGE SCALE GENOMIC DNA]</scope>
    <source>
        <strain evidence="2 3">CV53</strain>
    </source>
</reference>
<feature type="transmembrane region" description="Helical" evidence="1">
    <location>
        <begin position="61"/>
        <end position="79"/>
    </location>
</feature>
<comment type="caution">
    <text evidence="2">The sequence shown here is derived from an EMBL/GenBank/DDBJ whole genome shotgun (WGS) entry which is preliminary data.</text>
</comment>
<keyword evidence="1" id="KW-0812">Transmembrane</keyword>
<evidence type="ECO:0000313" key="3">
    <source>
        <dbReference type="Proteomes" id="UP000295689"/>
    </source>
</evidence>
<feature type="transmembrane region" description="Helical" evidence="1">
    <location>
        <begin position="33"/>
        <end position="55"/>
    </location>
</feature>
<dbReference type="Pfam" id="PF17370">
    <property type="entry name" value="DUF5392"/>
    <property type="match status" value="1"/>
</dbReference>
<accession>A0A4R2BJX4</accession>
<gene>
    <name evidence="2" type="ORF">EV146_102403</name>
</gene>
<dbReference type="AlphaFoldDB" id="A0A4R2BJX4"/>